<keyword evidence="2" id="KW-0238">DNA-binding</keyword>
<dbReference type="SUPFAM" id="SSF46785">
    <property type="entry name" value="Winged helix' DNA-binding domain"/>
    <property type="match status" value="1"/>
</dbReference>
<dbReference type="PANTHER" id="PTHR44846:SF17">
    <property type="entry name" value="GNTR-FAMILY TRANSCRIPTIONAL REGULATOR"/>
    <property type="match status" value="1"/>
</dbReference>
<dbReference type="Proteomes" id="UP000477083">
    <property type="component" value="Unassembled WGS sequence"/>
</dbReference>
<dbReference type="SMART" id="SM00345">
    <property type="entry name" value="HTH_GNTR"/>
    <property type="match status" value="1"/>
</dbReference>
<comment type="caution">
    <text evidence="5">The sequence shown here is derived from an EMBL/GenBank/DDBJ whole genome shotgun (WGS) entry which is preliminary data.</text>
</comment>
<keyword evidence="6" id="KW-1185">Reference proteome</keyword>
<keyword evidence="1" id="KW-0805">Transcription regulation</keyword>
<proteinExistence type="predicted"/>
<dbReference type="GO" id="GO:0045892">
    <property type="term" value="P:negative regulation of DNA-templated transcription"/>
    <property type="evidence" value="ECO:0007669"/>
    <property type="project" value="TreeGrafter"/>
</dbReference>
<sequence length="261" mass="28756">MSQNPLPQSPLASGLRYQALAQALVDDISSGRYPVGGLLPTEFELVELYGVSRHTVREAIRRLHDLGLVTRQPGVGTRVRAQAPAARYVHSSEGIGDLFQYVREVNLTLTEKTEVIADDELAEFLECRPGQAWLRVRGRRHFLGEALPIALAEVYIAWPYRGVLDGVDAPSLPLYVMIEQAHGCRAVEVRQQVSAVLLDAEAAEAFGTKPGEAGLRVTRKYRTAGNELFEAAINLHPGDRFSQSMTLRLEAPATSRTERQG</sequence>
<dbReference type="GO" id="GO:0003677">
    <property type="term" value="F:DNA binding"/>
    <property type="evidence" value="ECO:0007669"/>
    <property type="project" value="UniProtKB-KW"/>
</dbReference>
<organism evidence="5 6">
    <name type="scientific">Frigidibacter albus</name>
    <dbReference type="NCBI Taxonomy" id="1465486"/>
    <lineage>
        <taxon>Bacteria</taxon>
        <taxon>Pseudomonadati</taxon>
        <taxon>Pseudomonadota</taxon>
        <taxon>Alphaproteobacteria</taxon>
        <taxon>Rhodobacterales</taxon>
        <taxon>Paracoccaceae</taxon>
        <taxon>Frigidibacter</taxon>
    </lineage>
</organism>
<evidence type="ECO:0000256" key="3">
    <source>
        <dbReference type="ARBA" id="ARBA00023163"/>
    </source>
</evidence>
<dbReference type="PROSITE" id="PS50949">
    <property type="entry name" value="HTH_GNTR"/>
    <property type="match status" value="1"/>
</dbReference>
<dbReference type="PANTHER" id="PTHR44846">
    <property type="entry name" value="MANNOSYL-D-GLYCERATE TRANSPORT/METABOLISM SYSTEM REPRESSOR MNGR-RELATED"/>
    <property type="match status" value="1"/>
</dbReference>
<dbReference type="SUPFAM" id="SSF64288">
    <property type="entry name" value="Chorismate lyase-like"/>
    <property type="match status" value="1"/>
</dbReference>
<dbReference type="Gene3D" id="1.10.10.10">
    <property type="entry name" value="Winged helix-like DNA-binding domain superfamily/Winged helix DNA-binding domain"/>
    <property type="match status" value="1"/>
</dbReference>
<dbReference type="SMART" id="SM00866">
    <property type="entry name" value="UTRA"/>
    <property type="match status" value="1"/>
</dbReference>
<protein>
    <submittedName>
        <fullName evidence="5">GntR family transcriptional regulator</fullName>
    </submittedName>
</protein>
<evidence type="ECO:0000256" key="1">
    <source>
        <dbReference type="ARBA" id="ARBA00023015"/>
    </source>
</evidence>
<dbReference type="RefSeq" id="WP_161342634.1">
    <property type="nucleotide sequence ID" value="NZ_BMGW01000001.1"/>
</dbReference>
<dbReference type="InterPro" id="IPR036388">
    <property type="entry name" value="WH-like_DNA-bd_sf"/>
</dbReference>
<dbReference type="OrthoDB" id="9800645at2"/>
<dbReference type="CDD" id="cd07377">
    <property type="entry name" value="WHTH_GntR"/>
    <property type="match status" value="1"/>
</dbReference>
<dbReference type="InterPro" id="IPR000524">
    <property type="entry name" value="Tscrpt_reg_HTH_GntR"/>
</dbReference>
<evidence type="ECO:0000256" key="2">
    <source>
        <dbReference type="ARBA" id="ARBA00023125"/>
    </source>
</evidence>
<keyword evidence="3" id="KW-0804">Transcription</keyword>
<dbReference type="PRINTS" id="PR00035">
    <property type="entry name" value="HTHGNTR"/>
</dbReference>
<dbReference type="InterPro" id="IPR036390">
    <property type="entry name" value="WH_DNA-bd_sf"/>
</dbReference>
<feature type="domain" description="HTH gntR-type" evidence="4">
    <location>
        <begin position="14"/>
        <end position="82"/>
    </location>
</feature>
<dbReference type="Pfam" id="PF07702">
    <property type="entry name" value="UTRA"/>
    <property type="match status" value="1"/>
</dbReference>
<dbReference type="InterPro" id="IPR050679">
    <property type="entry name" value="Bact_HTH_transcr_reg"/>
</dbReference>
<dbReference type="InterPro" id="IPR011663">
    <property type="entry name" value="UTRA"/>
</dbReference>
<dbReference type="Pfam" id="PF00392">
    <property type="entry name" value="GntR"/>
    <property type="match status" value="1"/>
</dbReference>
<dbReference type="GO" id="GO:0003700">
    <property type="term" value="F:DNA-binding transcription factor activity"/>
    <property type="evidence" value="ECO:0007669"/>
    <property type="project" value="InterPro"/>
</dbReference>
<evidence type="ECO:0000259" key="4">
    <source>
        <dbReference type="PROSITE" id="PS50949"/>
    </source>
</evidence>
<accession>A0A6L8VBQ4</accession>
<dbReference type="Gene3D" id="3.40.1410.10">
    <property type="entry name" value="Chorismate lyase-like"/>
    <property type="match status" value="1"/>
</dbReference>
<evidence type="ECO:0000313" key="6">
    <source>
        <dbReference type="Proteomes" id="UP000477083"/>
    </source>
</evidence>
<dbReference type="InterPro" id="IPR028978">
    <property type="entry name" value="Chorismate_lyase_/UTRA_dom_sf"/>
</dbReference>
<gene>
    <name evidence="5" type="ORF">GS660_01395</name>
</gene>
<dbReference type="EMBL" id="WWNR01000001">
    <property type="protein sequence ID" value="MZQ87748.1"/>
    <property type="molecule type" value="Genomic_DNA"/>
</dbReference>
<reference evidence="5 6" key="1">
    <citation type="submission" date="2020-01" db="EMBL/GenBank/DDBJ databases">
        <title>Frigidibacter albus SP32T (=CGMCC 1.13995T).</title>
        <authorList>
            <person name="Liao X."/>
        </authorList>
    </citation>
    <scope>NUCLEOTIDE SEQUENCE [LARGE SCALE GENOMIC DNA]</scope>
    <source>
        <strain evidence="5 6">SP32</strain>
    </source>
</reference>
<evidence type="ECO:0000313" key="5">
    <source>
        <dbReference type="EMBL" id="MZQ87748.1"/>
    </source>
</evidence>
<name>A0A6L8VBQ4_9RHOB</name>
<dbReference type="AlphaFoldDB" id="A0A6L8VBQ4"/>